<dbReference type="GO" id="GO:0042773">
    <property type="term" value="P:ATP synthesis coupled electron transport"/>
    <property type="evidence" value="ECO:0007669"/>
    <property type="project" value="InterPro"/>
</dbReference>
<feature type="transmembrane region" description="Helical" evidence="5">
    <location>
        <begin position="106"/>
        <end position="123"/>
    </location>
</feature>
<feature type="transmembrane region" description="Helical" evidence="5">
    <location>
        <begin position="161"/>
        <end position="183"/>
    </location>
</feature>
<evidence type="ECO:0000256" key="5">
    <source>
        <dbReference type="HAMAP-Rule" id="MF_00445"/>
    </source>
</evidence>
<feature type="transmembrane region" description="Helical" evidence="5">
    <location>
        <begin position="204"/>
        <end position="229"/>
    </location>
</feature>
<keyword evidence="4 5" id="KW-0472">Membrane</keyword>
<keyword evidence="5" id="KW-0813">Transport</keyword>
<organism evidence="8 9">
    <name type="scientific">Candidatus Westeberhardia cardiocondylae</name>
    <dbReference type="NCBI Taxonomy" id="1594731"/>
    <lineage>
        <taxon>Bacteria</taxon>
        <taxon>Pseudomonadati</taxon>
        <taxon>Pseudomonadota</taxon>
        <taxon>Gammaproteobacteria</taxon>
        <taxon>Enterobacterales</taxon>
        <taxon>Enterobacteriaceae</taxon>
        <taxon>ant endosymbionts</taxon>
        <taxon>Candidatus Westeberhardia</taxon>
    </lineage>
</organism>
<gene>
    <name evidence="5 8" type="primary">nuoN</name>
    <name evidence="8" type="ORF">WEOB_402</name>
</gene>
<comment type="similarity">
    <text evidence="5">Belongs to the complex I subunit 2 family.</text>
</comment>
<accession>A0A0H5BX35</accession>
<dbReference type="AlphaFoldDB" id="A0A0H5BX35"/>
<feature type="transmembrane region" description="Helical" evidence="5">
    <location>
        <begin position="130"/>
        <end position="149"/>
    </location>
</feature>
<evidence type="ECO:0000259" key="7">
    <source>
        <dbReference type="Pfam" id="PF00361"/>
    </source>
</evidence>
<keyword evidence="5" id="KW-0520">NAD</keyword>
<dbReference type="EMBL" id="LN774881">
    <property type="protein sequence ID" value="CEN32330.1"/>
    <property type="molecule type" value="Genomic_DNA"/>
</dbReference>
<feature type="transmembrane region" description="Helical" evidence="5">
    <location>
        <begin position="380"/>
        <end position="406"/>
    </location>
</feature>
<keyword evidence="5" id="KW-1278">Translocase</keyword>
<dbReference type="GO" id="GO:0012505">
    <property type="term" value="C:endomembrane system"/>
    <property type="evidence" value="ECO:0007669"/>
    <property type="project" value="UniProtKB-SubCell"/>
</dbReference>
<feature type="transmembrane region" description="Helical" evidence="5">
    <location>
        <begin position="418"/>
        <end position="443"/>
    </location>
</feature>
<keyword evidence="9" id="KW-1185">Reference proteome</keyword>
<evidence type="ECO:0000313" key="8">
    <source>
        <dbReference type="EMBL" id="CEN32330.1"/>
    </source>
</evidence>
<dbReference type="PATRIC" id="fig|1594731.3.peg.380"/>
<evidence type="ECO:0000256" key="6">
    <source>
        <dbReference type="RuleBase" id="RU000320"/>
    </source>
</evidence>
<dbReference type="PANTHER" id="PTHR22773">
    <property type="entry name" value="NADH DEHYDROGENASE"/>
    <property type="match status" value="1"/>
</dbReference>
<feature type="transmembrane region" description="Helical" evidence="5">
    <location>
        <begin position="329"/>
        <end position="353"/>
    </location>
</feature>
<dbReference type="InterPro" id="IPR001750">
    <property type="entry name" value="ND/Mrp_TM"/>
</dbReference>
<evidence type="ECO:0000256" key="1">
    <source>
        <dbReference type="ARBA" id="ARBA00004127"/>
    </source>
</evidence>
<comment type="function">
    <text evidence="5">NDH-1 shuttles electrons from NADH, via FMN and iron-sulfur (Fe-S) centers, to quinones in the respiratory chain. The immediate electron acceptor for the enzyme in this species is believed to be ubiquinone. Couples the redox reaction to proton translocation (for every two electrons transferred, four hydrogen ions are translocated across the cytoplasmic membrane), and thus conserves the redox energy in a proton gradient.</text>
</comment>
<feature type="transmembrane region" description="Helical" evidence="5">
    <location>
        <begin position="9"/>
        <end position="30"/>
    </location>
</feature>
<dbReference type="InterPro" id="IPR010096">
    <property type="entry name" value="NADH-Q_OxRdtase_suN/2"/>
</dbReference>
<keyword evidence="3 5" id="KW-1133">Transmembrane helix</keyword>
<dbReference type="Proteomes" id="UP000242753">
    <property type="component" value="Chromosome I"/>
</dbReference>
<comment type="subcellular location">
    <subcellularLocation>
        <location evidence="5">Cell membrane</location>
        <topology evidence="5">Multi-pass membrane protein</topology>
    </subcellularLocation>
    <subcellularLocation>
        <location evidence="1">Endomembrane system</location>
        <topology evidence="1">Multi-pass membrane protein</topology>
    </subcellularLocation>
    <subcellularLocation>
        <location evidence="6">Membrane</location>
        <topology evidence="6">Multi-pass membrane protein</topology>
    </subcellularLocation>
</comment>
<dbReference type="RefSeq" id="WP_281263869.1">
    <property type="nucleotide sequence ID" value="NZ_LN774881.1"/>
</dbReference>
<keyword evidence="2 5" id="KW-0812">Transmembrane</keyword>
<dbReference type="GO" id="GO:0048038">
    <property type="term" value="F:quinone binding"/>
    <property type="evidence" value="ECO:0007669"/>
    <property type="project" value="UniProtKB-KW"/>
</dbReference>
<proteinExistence type="inferred from homology"/>
<feature type="transmembrane region" description="Helical" evidence="5">
    <location>
        <begin position="272"/>
        <end position="292"/>
    </location>
</feature>
<sequence length="494" mass="56207">MIKLSQELIALLPIFIIGFTILIILLNIIWTKNHTISMYITNIGLNLALYFIKYQNNKIPIYITPLISIDTFSIFYTNLILLGNLINSVLSYTWLKSVPNNQKNEFYLFILIASIGNIILCSAEHCITMFVGIELISLSLFGIIGYNILYNKESLKIIINYIILSMISSSFFLFGIALIYAYIGELSFCKIKELLNNSIVYSNIILIALSMIIAGLGFKLSLVPFHLIIPKLYQTSHPQTIIFLLLNKTTIFLTTLRFLLQTSIAQNKNFCTLLIVLSSISIILGTCMALKQDNIKKLLSYSSISNFGYLTIGLTTIKQNYSLTMEAIGIYLISYLLANIGILNIIDIITHIYSKKKLCTNKIKTNSLSFYKGLFWKHPYISLLLTIFLLSLAGIPMTLGFVGKIYIMTLGIHNKIYWLNIIIIIGNTISIIYYIYIITILFIPNSINNKTKFHLNQYYKNIIILTLFTLCIIILGIYPKPLITILKTIKTIEI</sequence>
<feature type="transmembrane region" description="Helical" evidence="5">
    <location>
        <begin position="458"/>
        <end position="478"/>
    </location>
</feature>
<comment type="subunit">
    <text evidence="5">NDH-1 is composed of 13 different subunits. Subunits NuoA, H, J, K, L, M, N constitute the membrane sector of the complex.</text>
</comment>
<dbReference type="GO" id="GO:0008137">
    <property type="term" value="F:NADH dehydrogenase (ubiquinone) activity"/>
    <property type="evidence" value="ECO:0007669"/>
    <property type="project" value="InterPro"/>
</dbReference>
<keyword evidence="5" id="KW-0874">Quinone</keyword>
<comment type="catalytic activity">
    <reaction evidence="5">
        <text>a quinone + NADH + 5 H(+)(in) = a quinol + NAD(+) + 4 H(+)(out)</text>
        <dbReference type="Rhea" id="RHEA:57888"/>
        <dbReference type="ChEBI" id="CHEBI:15378"/>
        <dbReference type="ChEBI" id="CHEBI:24646"/>
        <dbReference type="ChEBI" id="CHEBI:57540"/>
        <dbReference type="ChEBI" id="CHEBI:57945"/>
        <dbReference type="ChEBI" id="CHEBI:132124"/>
    </reaction>
</comment>
<keyword evidence="5" id="KW-0830">Ubiquinone</keyword>
<dbReference type="HAMAP" id="MF_00445">
    <property type="entry name" value="NDH1_NuoN_1"/>
    <property type="match status" value="1"/>
</dbReference>
<protein>
    <recommendedName>
        <fullName evidence="5">NADH-quinone oxidoreductase subunit N</fullName>
        <ecNumber evidence="5">7.1.1.-</ecNumber>
    </recommendedName>
    <alternativeName>
        <fullName evidence="5">NADH dehydrogenase I subunit N</fullName>
    </alternativeName>
    <alternativeName>
        <fullName evidence="5">NDH-1 subunit N</fullName>
    </alternativeName>
</protein>
<feature type="transmembrane region" description="Helical" evidence="5">
    <location>
        <begin position="241"/>
        <end position="260"/>
    </location>
</feature>
<dbReference type="EC" id="7.1.1.-" evidence="5"/>
<dbReference type="GO" id="GO:0050136">
    <property type="term" value="F:NADH dehydrogenase (quinone) (non-electrogenic) activity"/>
    <property type="evidence" value="ECO:0007669"/>
    <property type="project" value="UniProtKB-UniRule"/>
</dbReference>
<dbReference type="STRING" id="1594731.WEOB_402"/>
<name>A0A0H5BX35_9ENTR</name>
<feature type="domain" description="NADH:quinone oxidoreductase/Mrp antiporter transmembrane" evidence="7">
    <location>
        <begin position="123"/>
        <end position="429"/>
    </location>
</feature>
<dbReference type="Pfam" id="PF00361">
    <property type="entry name" value="Proton_antipo_M"/>
    <property type="match status" value="1"/>
</dbReference>
<reference evidence="9" key="1">
    <citation type="submission" date="2015-01" db="EMBL/GenBank/DDBJ databases">
        <authorList>
            <person name="Manzano-Marin A."/>
            <person name="Manzano-Marin A."/>
        </authorList>
    </citation>
    <scope>NUCLEOTIDE SEQUENCE [LARGE SCALE GENOMIC DNA]</scope>
    <source>
        <strain evidence="9">obscurior</strain>
    </source>
</reference>
<evidence type="ECO:0000256" key="2">
    <source>
        <dbReference type="ARBA" id="ARBA00022692"/>
    </source>
</evidence>
<evidence type="ECO:0000256" key="4">
    <source>
        <dbReference type="ARBA" id="ARBA00023136"/>
    </source>
</evidence>
<dbReference type="GO" id="GO:0005886">
    <property type="term" value="C:plasma membrane"/>
    <property type="evidence" value="ECO:0007669"/>
    <property type="project" value="UniProtKB-SubCell"/>
</dbReference>
<dbReference type="KEGG" id="wca:WEOB_402"/>
<feature type="transmembrane region" description="Helical" evidence="5">
    <location>
        <begin position="59"/>
        <end position="86"/>
    </location>
</feature>
<evidence type="ECO:0000313" key="9">
    <source>
        <dbReference type="Proteomes" id="UP000242753"/>
    </source>
</evidence>
<evidence type="ECO:0000256" key="3">
    <source>
        <dbReference type="ARBA" id="ARBA00022989"/>
    </source>
</evidence>
<keyword evidence="5" id="KW-1003">Cell membrane</keyword>